<dbReference type="SMART" id="SM00054">
    <property type="entry name" value="EFh"/>
    <property type="match status" value="2"/>
</dbReference>
<dbReference type="SUPFAM" id="SSF47473">
    <property type="entry name" value="EF-hand"/>
    <property type="match status" value="1"/>
</dbReference>
<sequence>MAIMRCIRLEPNRSMNVDEFKAWLRAYDDNHDGRISQEEFREALHGLRIWFGRWKAQKAMESADTDRSGTIDSATEMEKLLSSSHIAVLRALLLSDRLSSARISPGSADSPSSVAVSSFSSDKCSLHTFVFATDFILTVKGNCERAVPLLLPSAACHDGVGLVVMVYERDDDVHGDYVSRTNDTSTSHKGFMFWDEEYAPKALKNLTGIYYAGLLSFYNDFSQIRIIDILLNNNCPGVFSATAASVASDQNGMYHVQEYTAYKTNGGHCKIVNPLLFLL</sequence>
<protein>
    <submittedName>
        <fullName evidence="3">Serine/threonine-protein phosphatase</fullName>
    </submittedName>
</protein>
<feature type="domain" description="EF-hand" evidence="2">
    <location>
        <begin position="15"/>
        <end position="50"/>
    </location>
</feature>
<dbReference type="GO" id="GO:0005509">
    <property type="term" value="F:calcium ion binding"/>
    <property type="evidence" value="ECO:0007669"/>
    <property type="project" value="InterPro"/>
</dbReference>
<name>A0A2U1P4C6_ARTAN</name>
<gene>
    <name evidence="3" type="ORF">CTI12_AA027300</name>
</gene>
<dbReference type="PROSITE" id="PS00018">
    <property type="entry name" value="EF_HAND_1"/>
    <property type="match status" value="1"/>
</dbReference>
<organism evidence="3 4">
    <name type="scientific">Artemisia annua</name>
    <name type="common">Sweet wormwood</name>
    <dbReference type="NCBI Taxonomy" id="35608"/>
    <lineage>
        <taxon>Eukaryota</taxon>
        <taxon>Viridiplantae</taxon>
        <taxon>Streptophyta</taxon>
        <taxon>Embryophyta</taxon>
        <taxon>Tracheophyta</taxon>
        <taxon>Spermatophyta</taxon>
        <taxon>Magnoliopsida</taxon>
        <taxon>eudicotyledons</taxon>
        <taxon>Gunneridae</taxon>
        <taxon>Pentapetalae</taxon>
        <taxon>asterids</taxon>
        <taxon>campanulids</taxon>
        <taxon>Asterales</taxon>
        <taxon>Asteraceae</taxon>
        <taxon>Asteroideae</taxon>
        <taxon>Anthemideae</taxon>
        <taxon>Artemisiinae</taxon>
        <taxon>Artemisia</taxon>
    </lineage>
</organism>
<keyword evidence="4" id="KW-1185">Reference proteome</keyword>
<dbReference type="InterPro" id="IPR002048">
    <property type="entry name" value="EF_hand_dom"/>
</dbReference>
<dbReference type="InterPro" id="IPR018247">
    <property type="entry name" value="EF_Hand_1_Ca_BS"/>
</dbReference>
<dbReference type="Proteomes" id="UP000245207">
    <property type="component" value="Unassembled WGS sequence"/>
</dbReference>
<keyword evidence="1" id="KW-0106">Calcium</keyword>
<dbReference type="OrthoDB" id="26525at2759"/>
<evidence type="ECO:0000256" key="1">
    <source>
        <dbReference type="ARBA" id="ARBA00022837"/>
    </source>
</evidence>
<dbReference type="Gene3D" id="1.10.238.10">
    <property type="entry name" value="EF-hand"/>
    <property type="match status" value="1"/>
</dbReference>
<comment type="caution">
    <text evidence="3">The sequence shown here is derived from an EMBL/GenBank/DDBJ whole genome shotgun (WGS) entry which is preliminary data.</text>
</comment>
<evidence type="ECO:0000313" key="4">
    <source>
        <dbReference type="Proteomes" id="UP000245207"/>
    </source>
</evidence>
<dbReference type="PROSITE" id="PS50222">
    <property type="entry name" value="EF_HAND_2"/>
    <property type="match status" value="1"/>
</dbReference>
<evidence type="ECO:0000313" key="3">
    <source>
        <dbReference type="EMBL" id="PWA80537.1"/>
    </source>
</evidence>
<accession>A0A2U1P4C6</accession>
<dbReference type="Pfam" id="PF13202">
    <property type="entry name" value="EF-hand_5"/>
    <property type="match status" value="1"/>
</dbReference>
<dbReference type="InterPro" id="IPR011992">
    <property type="entry name" value="EF-hand-dom_pair"/>
</dbReference>
<dbReference type="AlphaFoldDB" id="A0A2U1P4C6"/>
<dbReference type="STRING" id="35608.A0A2U1P4C6"/>
<proteinExistence type="predicted"/>
<dbReference type="EMBL" id="PKPP01001711">
    <property type="protein sequence ID" value="PWA80537.1"/>
    <property type="molecule type" value="Genomic_DNA"/>
</dbReference>
<dbReference type="CDD" id="cd00051">
    <property type="entry name" value="EFh"/>
    <property type="match status" value="1"/>
</dbReference>
<reference evidence="3 4" key="1">
    <citation type="journal article" date="2018" name="Mol. Plant">
        <title>The genome of Artemisia annua provides insight into the evolution of Asteraceae family and artemisinin biosynthesis.</title>
        <authorList>
            <person name="Shen Q."/>
            <person name="Zhang L."/>
            <person name="Liao Z."/>
            <person name="Wang S."/>
            <person name="Yan T."/>
            <person name="Shi P."/>
            <person name="Liu M."/>
            <person name="Fu X."/>
            <person name="Pan Q."/>
            <person name="Wang Y."/>
            <person name="Lv Z."/>
            <person name="Lu X."/>
            <person name="Zhang F."/>
            <person name="Jiang W."/>
            <person name="Ma Y."/>
            <person name="Chen M."/>
            <person name="Hao X."/>
            <person name="Li L."/>
            <person name="Tang Y."/>
            <person name="Lv G."/>
            <person name="Zhou Y."/>
            <person name="Sun X."/>
            <person name="Brodelius P.E."/>
            <person name="Rose J.K.C."/>
            <person name="Tang K."/>
        </authorList>
    </citation>
    <scope>NUCLEOTIDE SEQUENCE [LARGE SCALE GENOMIC DNA]</scope>
    <source>
        <strain evidence="4">cv. Huhao1</strain>
        <tissue evidence="3">Leaf</tissue>
    </source>
</reference>
<evidence type="ECO:0000259" key="2">
    <source>
        <dbReference type="PROSITE" id="PS50222"/>
    </source>
</evidence>